<dbReference type="AlphaFoldDB" id="A0A7G3AMD3"/>
<keyword evidence="6 10" id="KW-1133">Transmembrane helix</keyword>
<dbReference type="GO" id="GO:0007165">
    <property type="term" value="P:signal transduction"/>
    <property type="evidence" value="ECO:0007669"/>
    <property type="project" value="UniProtKB-KW"/>
</dbReference>
<comment type="subcellular location">
    <subcellularLocation>
        <location evidence="1">Cell membrane</location>
        <topology evidence="1">Multi-pass membrane protein</topology>
    </subcellularLocation>
</comment>
<keyword evidence="3" id="KW-0716">Sensory transduction</keyword>
<dbReference type="VEuPathDB" id="VectorBase:LLONM1_007722"/>
<evidence type="ECO:0000256" key="9">
    <source>
        <dbReference type="ARBA" id="ARBA00023224"/>
    </source>
</evidence>
<evidence type="ECO:0000313" key="11">
    <source>
        <dbReference type="EMBL" id="MBC1172633.1"/>
    </source>
</evidence>
<keyword evidence="4 10" id="KW-0812">Transmembrane</keyword>
<protein>
    <submittedName>
        <fullName evidence="11">Putative membrane protein</fullName>
    </submittedName>
</protein>
<feature type="transmembrane region" description="Helical" evidence="10">
    <location>
        <begin position="250"/>
        <end position="271"/>
    </location>
</feature>
<dbReference type="Pfam" id="PF02949">
    <property type="entry name" value="7tm_6"/>
    <property type="match status" value="1"/>
</dbReference>
<evidence type="ECO:0000256" key="8">
    <source>
        <dbReference type="ARBA" id="ARBA00023170"/>
    </source>
</evidence>
<accession>A0A7G3AMD3</accession>
<dbReference type="PANTHER" id="PTHR21137">
    <property type="entry name" value="ODORANT RECEPTOR"/>
    <property type="match status" value="1"/>
</dbReference>
<feature type="transmembrane region" description="Helical" evidence="10">
    <location>
        <begin position="115"/>
        <end position="141"/>
    </location>
</feature>
<evidence type="ECO:0000256" key="3">
    <source>
        <dbReference type="ARBA" id="ARBA00022606"/>
    </source>
</evidence>
<organism evidence="11">
    <name type="scientific">Lutzomyia longipalpis</name>
    <name type="common">Sand fly</name>
    <dbReference type="NCBI Taxonomy" id="7200"/>
    <lineage>
        <taxon>Eukaryota</taxon>
        <taxon>Metazoa</taxon>
        <taxon>Ecdysozoa</taxon>
        <taxon>Arthropoda</taxon>
        <taxon>Hexapoda</taxon>
        <taxon>Insecta</taxon>
        <taxon>Pterygota</taxon>
        <taxon>Neoptera</taxon>
        <taxon>Endopterygota</taxon>
        <taxon>Diptera</taxon>
        <taxon>Nematocera</taxon>
        <taxon>Psychodoidea</taxon>
        <taxon>Psychodidae</taxon>
        <taxon>Lutzomyia</taxon>
        <taxon>Lutzomyia</taxon>
    </lineage>
</organism>
<evidence type="ECO:0000256" key="10">
    <source>
        <dbReference type="SAM" id="Phobius"/>
    </source>
</evidence>
<keyword evidence="9" id="KW-0807">Transducer</keyword>
<evidence type="ECO:0000256" key="2">
    <source>
        <dbReference type="ARBA" id="ARBA00022475"/>
    </source>
</evidence>
<dbReference type="InterPro" id="IPR004117">
    <property type="entry name" value="7tm6_olfct_rcpt"/>
</dbReference>
<evidence type="ECO:0000256" key="1">
    <source>
        <dbReference type="ARBA" id="ARBA00004651"/>
    </source>
</evidence>
<evidence type="ECO:0000256" key="6">
    <source>
        <dbReference type="ARBA" id="ARBA00022989"/>
    </source>
</evidence>
<name>A0A7G3AMD3_LUTLO</name>
<evidence type="ECO:0000256" key="5">
    <source>
        <dbReference type="ARBA" id="ARBA00022725"/>
    </source>
</evidence>
<proteinExistence type="predicted"/>
<evidence type="ECO:0000256" key="7">
    <source>
        <dbReference type="ARBA" id="ARBA00023136"/>
    </source>
</evidence>
<reference evidence="11" key="1">
    <citation type="journal article" date="2020" name="BMC">
        <title>Leishmania infection induces a limited differential gene expression in the sand fly midgut.</title>
        <authorList>
            <person name="Coutinho-Abreu I.V."/>
            <person name="Serafim T.D."/>
            <person name="Meneses C."/>
            <person name="Kamhawi S."/>
            <person name="Oliveira F."/>
            <person name="Valenzuela J.G."/>
        </authorList>
    </citation>
    <scope>NUCLEOTIDE SEQUENCE</scope>
    <source>
        <strain evidence="11">Jacobina</strain>
        <tissue evidence="11">Midgut</tissue>
    </source>
</reference>
<evidence type="ECO:0000256" key="4">
    <source>
        <dbReference type="ARBA" id="ARBA00022692"/>
    </source>
</evidence>
<keyword evidence="7 10" id="KW-0472">Membrane</keyword>
<sequence>MDSLHFLLMHRQCSFKTINAYIYQKRIRKIFDMITYKQTESENDAEIHEMYLKWAKRLSVLLKLLFYTLTLNIIFFSLYAFLGIVLGSPQFIFVLNIPGFNTDPKAGFPDYEIQLLYQLGALVIGVYEVIALDGLIAYFILSGVSMGDSIIVTIQRMSTAVLDERTSSEDTAEAIKRIIQLHWEYLSYINNLDEMYNGMFLMQFGSFAFSGSVAMYAGRSVSILVSRDFVVLLCRIIDLDPLIRDRRRTILFYACFIYPFFFHSFTLYTLYYHRNNIIPFLQCVSIWGAAGQVWRPFIHKLAQYMGASPTQVVHLRPQSCRRKKLNRDLS</sequence>
<dbReference type="GO" id="GO:0005549">
    <property type="term" value="F:odorant binding"/>
    <property type="evidence" value="ECO:0007669"/>
    <property type="project" value="InterPro"/>
</dbReference>
<dbReference type="GO" id="GO:0005886">
    <property type="term" value="C:plasma membrane"/>
    <property type="evidence" value="ECO:0007669"/>
    <property type="project" value="UniProtKB-SubCell"/>
</dbReference>
<keyword evidence="5" id="KW-0552">Olfaction</keyword>
<dbReference type="GO" id="GO:0004984">
    <property type="term" value="F:olfactory receptor activity"/>
    <property type="evidence" value="ECO:0007669"/>
    <property type="project" value="InterPro"/>
</dbReference>
<keyword evidence="2" id="KW-1003">Cell membrane</keyword>
<dbReference type="EMBL" id="GITU01003930">
    <property type="protein sequence ID" value="MBC1172633.1"/>
    <property type="molecule type" value="Transcribed_RNA"/>
</dbReference>
<feature type="transmembrane region" description="Helical" evidence="10">
    <location>
        <begin position="64"/>
        <end position="95"/>
    </location>
</feature>
<dbReference type="PANTHER" id="PTHR21137:SF35">
    <property type="entry name" value="ODORANT RECEPTOR 19A-RELATED"/>
    <property type="match status" value="1"/>
</dbReference>
<keyword evidence="8" id="KW-0675">Receptor</keyword>